<feature type="compositionally biased region" description="Polar residues" evidence="1">
    <location>
        <begin position="1"/>
        <end position="11"/>
    </location>
</feature>
<gene>
    <name evidence="2" type="ORF">GLOTRDRAFT_131604</name>
</gene>
<dbReference type="EMBL" id="KB469306">
    <property type="protein sequence ID" value="EPQ53337.1"/>
    <property type="molecule type" value="Genomic_DNA"/>
</dbReference>
<feature type="region of interest" description="Disordered" evidence="1">
    <location>
        <begin position="138"/>
        <end position="167"/>
    </location>
</feature>
<dbReference type="HOGENOM" id="CLU_806667_0_0_1"/>
<feature type="compositionally biased region" description="Polar residues" evidence="1">
    <location>
        <begin position="143"/>
        <end position="166"/>
    </location>
</feature>
<dbReference type="OrthoDB" id="3025610at2759"/>
<feature type="compositionally biased region" description="Basic and acidic residues" evidence="1">
    <location>
        <begin position="70"/>
        <end position="79"/>
    </location>
</feature>
<dbReference type="GeneID" id="19302332"/>
<accession>S7Q1E9</accession>
<dbReference type="RefSeq" id="XP_007868596.1">
    <property type="nucleotide sequence ID" value="XM_007870405.1"/>
</dbReference>
<dbReference type="OMA" id="TRIFKCK"/>
<name>S7Q1E9_GLOTA</name>
<dbReference type="KEGG" id="gtr:GLOTRDRAFT_131604"/>
<reference evidence="2 3" key="1">
    <citation type="journal article" date="2012" name="Science">
        <title>The Paleozoic origin of enzymatic lignin decomposition reconstructed from 31 fungal genomes.</title>
        <authorList>
            <person name="Floudas D."/>
            <person name="Binder M."/>
            <person name="Riley R."/>
            <person name="Barry K."/>
            <person name="Blanchette R.A."/>
            <person name="Henrissat B."/>
            <person name="Martinez A.T."/>
            <person name="Otillar R."/>
            <person name="Spatafora J.W."/>
            <person name="Yadav J.S."/>
            <person name="Aerts A."/>
            <person name="Benoit I."/>
            <person name="Boyd A."/>
            <person name="Carlson A."/>
            <person name="Copeland A."/>
            <person name="Coutinho P.M."/>
            <person name="de Vries R.P."/>
            <person name="Ferreira P."/>
            <person name="Findley K."/>
            <person name="Foster B."/>
            <person name="Gaskell J."/>
            <person name="Glotzer D."/>
            <person name="Gorecki P."/>
            <person name="Heitman J."/>
            <person name="Hesse C."/>
            <person name="Hori C."/>
            <person name="Igarashi K."/>
            <person name="Jurgens J.A."/>
            <person name="Kallen N."/>
            <person name="Kersten P."/>
            <person name="Kohler A."/>
            <person name="Kuees U."/>
            <person name="Kumar T.K.A."/>
            <person name="Kuo A."/>
            <person name="LaButti K."/>
            <person name="Larrondo L.F."/>
            <person name="Lindquist E."/>
            <person name="Ling A."/>
            <person name="Lombard V."/>
            <person name="Lucas S."/>
            <person name="Lundell T."/>
            <person name="Martin R."/>
            <person name="McLaughlin D.J."/>
            <person name="Morgenstern I."/>
            <person name="Morin E."/>
            <person name="Murat C."/>
            <person name="Nagy L.G."/>
            <person name="Nolan M."/>
            <person name="Ohm R.A."/>
            <person name="Patyshakuliyeva A."/>
            <person name="Rokas A."/>
            <person name="Ruiz-Duenas F.J."/>
            <person name="Sabat G."/>
            <person name="Salamov A."/>
            <person name="Samejima M."/>
            <person name="Schmutz J."/>
            <person name="Slot J.C."/>
            <person name="St John F."/>
            <person name="Stenlid J."/>
            <person name="Sun H."/>
            <person name="Sun S."/>
            <person name="Syed K."/>
            <person name="Tsang A."/>
            <person name="Wiebenga A."/>
            <person name="Young D."/>
            <person name="Pisabarro A."/>
            <person name="Eastwood D.C."/>
            <person name="Martin F."/>
            <person name="Cullen D."/>
            <person name="Grigoriev I.V."/>
            <person name="Hibbett D.S."/>
        </authorList>
    </citation>
    <scope>NUCLEOTIDE SEQUENCE [LARGE SCALE GENOMIC DNA]</scope>
    <source>
        <strain evidence="2 3">ATCC 11539</strain>
    </source>
</reference>
<feature type="region of interest" description="Disordered" evidence="1">
    <location>
        <begin position="1"/>
        <end position="20"/>
    </location>
</feature>
<keyword evidence="3" id="KW-1185">Reference proteome</keyword>
<dbReference type="AlphaFoldDB" id="S7Q1E9"/>
<protein>
    <submittedName>
        <fullName evidence="2">Uncharacterized protein</fullName>
    </submittedName>
</protein>
<evidence type="ECO:0000313" key="3">
    <source>
        <dbReference type="Proteomes" id="UP000030669"/>
    </source>
</evidence>
<evidence type="ECO:0000256" key="1">
    <source>
        <dbReference type="SAM" id="MobiDB-lite"/>
    </source>
</evidence>
<feature type="region of interest" description="Disordered" evidence="1">
    <location>
        <begin position="65"/>
        <end position="118"/>
    </location>
</feature>
<sequence length="344" mass="38245">MALDASVSQDKVVNPASEGSAVDATKLDSGLRYCTVCSKLRIPVADDHKMCTSCRDKYRRYYHERKKRPKLDDAGKKPDQNVAAAVSAKLSESDATTPDAASAHPCTRCQKPVAGGGRSCERCREYYRTRHRVRKSKIDSGNLGASRNTPDFAQNNTIPSGNSDASLANEVPADEDDAAMAFSDAQMEHEGSDDSSDVYEYQWETQLFQTLKILVKRSSLSQERLFFSGCYAILRDPHVDWSTSVQKTAVALRKLTGLRFAVNRPVFSRRDANYYRCMYICECRKPADVPHDIHPSQDDQFPTPPAPTIGSPCRGLVTICAQYDDRHPSGLPGEKIIIRIHHPA</sequence>
<evidence type="ECO:0000313" key="2">
    <source>
        <dbReference type="EMBL" id="EPQ53337.1"/>
    </source>
</evidence>
<proteinExistence type="predicted"/>
<organism evidence="2 3">
    <name type="scientific">Gloeophyllum trabeum (strain ATCC 11539 / FP-39264 / Madison 617)</name>
    <name type="common">Brown rot fungus</name>
    <dbReference type="NCBI Taxonomy" id="670483"/>
    <lineage>
        <taxon>Eukaryota</taxon>
        <taxon>Fungi</taxon>
        <taxon>Dikarya</taxon>
        <taxon>Basidiomycota</taxon>
        <taxon>Agaricomycotina</taxon>
        <taxon>Agaricomycetes</taxon>
        <taxon>Gloeophyllales</taxon>
        <taxon>Gloeophyllaceae</taxon>
        <taxon>Gloeophyllum</taxon>
    </lineage>
</organism>
<dbReference type="eggNOG" id="ENOG502T1JS">
    <property type="taxonomic scope" value="Eukaryota"/>
</dbReference>
<dbReference type="Proteomes" id="UP000030669">
    <property type="component" value="Unassembled WGS sequence"/>
</dbReference>